<accession>N9E433</accession>
<gene>
    <name evidence="1" type="ORF">F934_01212</name>
</gene>
<dbReference type="Proteomes" id="UP000018417">
    <property type="component" value="Unassembled WGS sequence"/>
</dbReference>
<organism evidence="1 2">
    <name type="scientific">Acinetobacter beijerinckii ANC 3835</name>
    <dbReference type="NCBI Taxonomy" id="1217649"/>
    <lineage>
        <taxon>Bacteria</taxon>
        <taxon>Pseudomonadati</taxon>
        <taxon>Pseudomonadota</taxon>
        <taxon>Gammaproteobacteria</taxon>
        <taxon>Moraxellales</taxon>
        <taxon>Moraxellaceae</taxon>
        <taxon>Acinetobacter</taxon>
    </lineage>
</organism>
<evidence type="ECO:0000313" key="1">
    <source>
        <dbReference type="EMBL" id="ENW05248.1"/>
    </source>
</evidence>
<dbReference type="EMBL" id="APQK01000011">
    <property type="protein sequence ID" value="ENW05248.1"/>
    <property type="molecule type" value="Genomic_DNA"/>
</dbReference>
<name>N9E433_9GAMM</name>
<dbReference type="AlphaFoldDB" id="N9E433"/>
<protein>
    <recommendedName>
        <fullName evidence="3">AlpA family transcriptional regulator</fullName>
    </recommendedName>
</protein>
<evidence type="ECO:0000313" key="2">
    <source>
        <dbReference type="Proteomes" id="UP000018417"/>
    </source>
</evidence>
<sequence>MRKIRITKKEVCYILSIKADKLRKLIIEDDTFPRPIKEGNTRQAAVYFDMNAIEEWWGNKLTNSVQLI</sequence>
<dbReference type="HOGENOM" id="CLU_140176_20_1_6"/>
<evidence type="ECO:0008006" key="3">
    <source>
        <dbReference type="Google" id="ProtNLM"/>
    </source>
</evidence>
<dbReference type="RefSeq" id="WP_005053164.1">
    <property type="nucleotide sequence ID" value="NZ_KB849759.1"/>
</dbReference>
<proteinExistence type="predicted"/>
<dbReference type="OrthoDB" id="6697886at2"/>
<reference evidence="1 2" key="1">
    <citation type="submission" date="2013-02" db="EMBL/GenBank/DDBJ databases">
        <title>The Genome Sequence of Acinetobacter beijerinckii ANC 3835.</title>
        <authorList>
            <consortium name="The Broad Institute Genome Sequencing Platform"/>
            <consortium name="The Broad Institute Genome Sequencing Center for Infectious Disease"/>
            <person name="Cerqueira G."/>
            <person name="Feldgarden M."/>
            <person name="Courvalin P."/>
            <person name="Perichon B."/>
            <person name="Grillot-Courvalin C."/>
            <person name="Clermont D."/>
            <person name="Rocha E."/>
            <person name="Yoon E.-J."/>
            <person name="Nemec A."/>
            <person name="Walker B."/>
            <person name="Young S.K."/>
            <person name="Zeng Q."/>
            <person name="Gargeya S."/>
            <person name="Fitzgerald M."/>
            <person name="Haas B."/>
            <person name="Abouelleil A."/>
            <person name="Alvarado L."/>
            <person name="Arachchi H.M."/>
            <person name="Berlin A.M."/>
            <person name="Chapman S.B."/>
            <person name="Dewar J."/>
            <person name="Goldberg J."/>
            <person name="Griggs A."/>
            <person name="Gujja S."/>
            <person name="Hansen M."/>
            <person name="Howarth C."/>
            <person name="Imamovic A."/>
            <person name="Larimer J."/>
            <person name="McCowan C."/>
            <person name="Murphy C."/>
            <person name="Neiman D."/>
            <person name="Pearson M."/>
            <person name="Priest M."/>
            <person name="Roberts A."/>
            <person name="Saif S."/>
            <person name="Shea T."/>
            <person name="Sisk P."/>
            <person name="Sykes S."/>
            <person name="Wortman J."/>
            <person name="Nusbaum C."/>
            <person name="Birren B."/>
        </authorList>
    </citation>
    <scope>NUCLEOTIDE SEQUENCE [LARGE SCALE GENOMIC DNA]</scope>
    <source>
        <strain evidence="1 2">ANC 3835</strain>
    </source>
</reference>
<comment type="caution">
    <text evidence="1">The sequence shown here is derived from an EMBL/GenBank/DDBJ whole genome shotgun (WGS) entry which is preliminary data.</text>
</comment>